<comment type="caution">
    <text evidence="1">The sequence shown here is derived from an EMBL/GenBank/DDBJ whole genome shotgun (WGS) entry which is preliminary data.</text>
</comment>
<accession>A0A3S3LH58</accession>
<evidence type="ECO:0000313" key="1">
    <source>
        <dbReference type="EMBL" id="RWR54759.1"/>
    </source>
</evidence>
<dbReference type="GO" id="GO:0016740">
    <property type="term" value="F:transferase activity"/>
    <property type="evidence" value="ECO:0007669"/>
    <property type="project" value="UniProtKB-KW"/>
</dbReference>
<evidence type="ECO:0000313" key="2">
    <source>
        <dbReference type="Proteomes" id="UP000288071"/>
    </source>
</evidence>
<dbReference type="RefSeq" id="WP_128154267.1">
    <property type="nucleotide sequence ID" value="NZ_JBHSOM010000007.1"/>
</dbReference>
<dbReference type="InterPro" id="IPR040632">
    <property type="entry name" value="Sulfotransfer_4"/>
</dbReference>
<dbReference type="EMBL" id="SAVA01000001">
    <property type="protein sequence ID" value="RWR54759.1"/>
    <property type="molecule type" value="Genomic_DNA"/>
</dbReference>
<gene>
    <name evidence="1" type="ORF">EOW66_01450</name>
</gene>
<dbReference type="SUPFAM" id="SSF52540">
    <property type="entry name" value="P-loop containing nucleoside triphosphate hydrolases"/>
    <property type="match status" value="1"/>
</dbReference>
<proteinExistence type="predicted"/>
<dbReference type="PANTHER" id="PTHR36978:SF4">
    <property type="entry name" value="P-LOOP CONTAINING NUCLEOSIDE TRIPHOSPHATE HYDROLASE PROTEIN"/>
    <property type="match status" value="1"/>
</dbReference>
<reference evidence="2" key="1">
    <citation type="submission" date="2019-01" db="EMBL/GenBank/DDBJ databases">
        <title>Sinorhodobacter populi sp. nov. isolated from the symptomatic bark tissue of Populus euramericana canker.</title>
        <authorList>
            <person name="Li Y."/>
        </authorList>
    </citation>
    <scope>NUCLEOTIDE SEQUENCE [LARGE SCALE GENOMIC DNA]</scope>
    <source>
        <strain evidence="2">CGMCC 1.12963</strain>
    </source>
</reference>
<dbReference type="PANTHER" id="PTHR36978">
    <property type="entry name" value="P-LOOP CONTAINING NUCLEOTIDE TRIPHOSPHATE HYDROLASE"/>
    <property type="match status" value="1"/>
</dbReference>
<organism evidence="1 2">
    <name type="scientific">Paenirhodobacter huangdaonensis</name>
    <dbReference type="NCBI Taxonomy" id="2501515"/>
    <lineage>
        <taxon>Bacteria</taxon>
        <taxon>Pseudomonadati</taxon>
        <taxon>Pseudomonadota</taxon>
        <taxon>Alphaproteobacteria</taxon>
        <taxon>Rhodobacterales</taxon>
        <taxon>Rhodobacter group</taxon>
        <taxon>Paenirhodobacter</taxon>
    </lineage>
</organism>
<keyword evidence="2" id="KW-1185">Reference proteome</keyword>
<protein>
    <submittedName>
        <fullName evidence="1">Sulfotransferase family protein</fullName>
    </submittedName>
</protein>
<dbReference type="Proteomes" id="UP000288071">
    <property type="component" value="Unassembled WGS sequence"/>
</dbReference>
<sequence length="206" mass="23162">MDGTPDARRLPKLLVVGFPKSGTSTIQRALEESGLVSAHWMWRNRPVGRLIYDGWFSRGDPLALLEGVDAVTQMDFCMPSQGVNLWPNLDIALLLTIRRLYPDCRFILNYRPPQATESSFGRWNTLVERITESDIPGLPRGRGGRPGEIARWIETHLDAMRQIFAGDPNFLELDITAADAAERLGTFLGHEIHWWGVANANPDGKR</sequence>
<dbReference type="Pfam" id="PF17784">
    <property type="entry name" value="Sulfotransfer_4"/>
    <property type="match status" value="1"/>
</dbReference>
<reference evidence="1 2" key="2">
    <citation type="submission" date="2019-01" db="EMBL/GenBank/DDBJ databases">
        <title>Sinorhodobacter populi sp. nov. isolated from the symptomatic bark tissue of Populus euramericana canker.</title>
        <authorList>
            <person name="Xu G."/>
        </authorList>
    </citation>
    <scope>NUCLEOTIDE SEQUENCE [LARGE SCALE GENOMIC DNA]</scope>
    <source>
        <strain evidence="1 2">CGMCC 1.12963</strain>
    </source>
</reference>
<dbReference type="InterPro" id="IPR027417">
    <property type="entry name" value="P-loop_NTPase"/>
</dbReference>
<keyword evidence="1" id="KW-0808">Transferase</keyword>
<dbReference type="Gene3D" id="3.40.50.300">
    <property type="entry name" value="P-loop containing nucleotide triphosphate hydrolases"/>
    <property type="match status" value="1"/>
</dbReference>
<dbReference type="AlphaFoldDB" id="A0A3S3LH58"/>
<name>A0A3S3LH58_9RHOB</name>